<dbReference type="InterPro" id="IPR050237">
    <property type="entry name" value="ATP-dep_AMP-bd_enzyme"/>
</dbReference>
<dbReference type="PANTHER" id="PTHR43767:SF1">
    <property type="entry name" value="NONRIBOSOMAL PEPTIDE SYNTHASE PES1 (EUROFUNG)-RELATED"/>
    <property type="match status" value="1"/>
</dbReference>
<dbReference type="Proteomes" id="UP000515960">
    <property type="component" value="Chromosome"/>
</dbReference>
<dbReference type="InterPro" id="IPR045851">
    <property type="entry name" value="AMP-bd_C_sf"/>
</dbReference>
<feature type="domain" description="AMP-binding enzyme C-terminal" evidence="3">
    <location>
        <begin position="496"/>
        <end position="574"/>
    </location>
</feature>
<dbReference type="Gene3D" id="3.30.300.30">
    <property type="match status" value="1"/>
</dbReference>
<dbReference type="Gene3D" id="3.40.50.12780">
    <property type="entry name" value="N-terminal domain of ligase-like"/>
    <property type="match status" value="1"/>
</dbReference>
<dbReference type="GO" id="GO:0016878">
    <property type="term" value="F:acid-thiol ligase activity"/>
    <property type="evidence" value="ECO:0007669"/>
    <property type="project" value="UniProtKB-ARBA"/>
</dbReference>
<dbReference type="InterPro" id="IPR042099">
    <property type="entry name" value="ANL_N_sf"/>
</dbReference>
<accession>A0A7G9B5I6</accession>
<dbReference type="PANTHER" id="PTHR43767">
    <property type="entry name" value="LONG-CHAIN-FATTY-ACID--COA LIGASE"/>
    <property type="match status" value="1"/>
</dbReference>
<evidence type="ECO:0000313" key="5">
    <source>
        <dbReference type="Proteomes" id="UP000515960"/>
    </source>
</evidence>
<dbReference type="Pfam" id="PF00501">
    <property type="entry name" value="AMP-binding"/>
    <property type="match status" value="1"/>
</dbReference>
<dbReference type="Pfam" id="PF13193">
    <property type="entry name" value="AMP-binding_C"/>
    <property type="match status" value="1"/>
</dbReference>
<dbReference type="InterPro" id="IPR000873">
    <property type="entry name" value="AMP-dep_synth/lig_dom"/>
</dbReference>
<evidence type="ECO:0000256" key="1">
    <source>
        <dbReference type="SAM" id="MobiDB-lite"/>
    </source>
</evidence>
<dbReference type="AlphaFoldDB" id="A0A7G9B5I6"/>
<organism evidence="4 5">
    <name type="scientific">Oscillibacter hominis</name>
    <dbReference type="NCBI Taxonomy" id="2763056"/>
    <lineage>
        <taxon>Bacteria</taxon>
        <taxon>Bacillati</taxon>
        <taxon>Bacillota</taxon>
        <taxon>Clostridia</taxon>
        <taxon>Eubacteriales</taxon>
        <taxon>Oscillospiraceae</taxon>
        <taxon>Oscillibacter</taxon>
    </lineage>
</organism>
<dbReference type="RefSeq" id="WP_187333401.1">
    <property type="nucleotide sequence ID" value="NZ_CP060490.1"/>
</dbReference>
<dbReference type="EMBL" id="CP060490">
    <property type="protein sequence ID" value="QNL44817.1"/>
    <property type="molecule type" value="Genomic_DNA"/>
</dbReference>
<name>A0A7G9B5I6_9FIRM</name>
<feature type="region of interest" description="Disordered" evidence="1">
    <location>
        <begin position="1"/>
        <end position="20"/>
    </location>
</feature>
<gene>
    <name evidence="4" type="ORF">H8790_01825</name>
</gene>
<dbReference type="KEGG" id="ohi:H8790_01825"/>
<protein>
    <submittedName>
        <fullName evidence="4">AMP-binding protein</fullName>
    </submittedName>
</protein>
<evidence type="ECO:0000313" key="4">
    <source>
        <dbReference type="EMBL" id="QNL44817.1"/>
    </source>
</evidence>
<sequence length="589" mass="65597">MSEPAIKAAGQGAKREKKGAEVPRVKAPWLGSYDEEVPATLTYSEKTMVGALEDTARRYGDYIAYDYMGSKCTYRELVEKIHTCARALKAMGIREGDRVTICLPNMPQTLVMFYAVNLVGAVSNMVHPLSAESEIAFYLRDSKSVAAITLDQFYPKFAKLRKVVDLPNLIVTGAADELPGAVRAGYYLKEGRKIKPIPARANVLKWRDFLRRGDYIEIYKVDRHAEDPAVILYSGGTTGTTKGILLTNRNFNALGAQIIATNTFFQPGDKMLAIMPMFHGFGLGVSIHSMMYNGGRCILIPRFTPESYAELLKKYQPNLIAGVPSLFEALLRVKQMEGVDLSCLKGVFSGGDSLSVELKKRFDAFLAEHGAAVQVREGYGTTECVTASCLTPMHQAREGSIGLPFPDMFYKIVKAGTEEEVPYGEEGEICIAGPTVMVEYVNHPEETAQTLRTHADGMTWVHTGDLGIMDSDGFVYFRQRIKRMIVTNGYNVYPSQIENVLDGQEYVQMSCVIGVPDPIKIQRVKAFVMLKPGFKPTEACRQAILAHCRKHIAKYAIPTEIEFREELPKTLVGKVAYRKLEEEELSRRQ</sequence>
<evidence type="ECO:0000259" key="2">
    <source>
        <dbReference type="Pfam" id="PF00501"/>
    </source>
</evidence>
<proteinExistence type="predicted"/>
<reference evidence="4 5" key="1">
    <citation type="submission" date="2020-08" db="EMBL/GenBank/DDBJ databases">
        <authorList>
            <person name="Liu C."/>
            <person name="Sun Q."/>
        </authorList>
    </citation>
    <scope>NUCLEOTIDE SEQUENCE [LARGE SCALE GENOMIC DNA]</scope>
    <source>
        <strain evidence="4 5">NSJ-62</strain>
    </source>
</reference>
<dbReference type="SUPFAM" id="SSF56801">
    <property type="entry name" value="Acetyl-CoA synthetase-like"/>
    <property type="match status" value="1"/>
</dbReference>
<feature type="domain" description="AMP-dependent synthetase/ligase" evidence="2">
    <location>
        <begin position="52"/>
        <end position="440"/>
    </location>
</feature>
<dbReference type="InterPro" id="IPR025110">
    <property type="entry name" value="AMP-bd_C"/>
</dbReference>
<evidence type="ECO:0000259" key="3">
    <source>
        <dbReference type="Pfam" id="PF13193"/>
    </source>
</evidence>
<keyword evidence="5" id="KW-1185">Reference proteome</keyword>